<dbReference type="Pfam" id="PF05380">
    <property type="entry name" value="Peptidase_A17"/>
    <property type="match status" value="1"/>
</dbReference>
<dbReference type="PROSITE" id="PS50994">
    <property type="entry name" value="INTEGRASE"/>
    <property type="match status" value="1"/>
</dbReference>
<dbReference type="InterPro" id="IPR041588">
    <property type="entry name" value="Integrase_H2C2"/>
</dbReference>
<dbReference type="PROSITE" id="PS50175">
    <property type="entry name" value="ASP_PROT_RETROV"/>
    <property type="match status" value="1"/>
</dbReference>
<dbReference type="GO" id="GO:0008270">
    <property type="term" value="F:zinc ion binding"/>
    <property type="evidence" value="ECO:0007669"/>
    <property type="project" value="InterPro"/>
</dbReference>
<dbReference type="InterPro" id="IPR001878">
    <property type="entry name" value="Znf_CCHC"/>
</dbReference>
<reference evidence="5" key="1">
    <citation type="journal article" date="2013" name="Genetics">
        <title>The draft genome and transcriptome of Panagrellus redivivus are shaped by the harsh demands of a free-living lifestyle.</title>
        <authorList>
            <person name="Srinivasan J."/>
            <person name="Dillman A.R."/>
            <person name="Macchietto M.G."/>
            <person name="Heikkinen L."/>
            <person name="Lakso M."/>
            <person name="Fracchia K.M."/>
            <person name="Antoshechkin I."/>
            <person name="Mortazavi A."/>
            <person name="Wong G."/>
            <person name="Sternberg P.W."/>
        </authorList>
    </citation>
    <scope>NUCLEOTIDE SEQUENCE [LARGE SCALE GENOMIC DNA]</scope>
    <source>
        <strain evidence="5">MT8872</strain>
    </source>
</reference>
<evidence type="ECO:0000256" key="2">
    <source>
        <dbReference type="SAM" id="MobiDB-lite"/>
    </source>
</evidence>
<feature type="compositionally biased region" description="Basic and acidic residues" evidence="2">
    <location>
        <begin position="407"/>
        <end position="418"/>
    </location>
</feature>
<evidence type="ECO:0000259" key="3">
    <source>
        <dbReference type="PROSITE" id="PS50175"/>
    </source>
</evidence>
<evidence type="ECO:0000313" key="6">
    <source>
        <dbReference type="WBParaSite" id="Pan_g1720.t1"/>
    </source>
</evidence>
<feature type="compositionally biased region" description="Polar residues" evidence="2">
    <location>
        <begin position="121"/>
        <end position="159"/>
    </location>
</feature>
<name>A0A7E4V6Q1_PANRE</name>
<dbReference type="SUPFAM" id="SSF56672">
    <property type="entry name" value="DNA/RNA polymerases"/>
    <property type="match status" value="1"/>
</dbReference>
<dbReference type="InterPro" id="IPR008042">
    <property type="entry name" value="Retrotrans_Pao"/>
</dbReference>
<dbReference type="Proteomes" id="UP000492821">
    <property type="component" value="Unassembled WGS sequence"/>
</dbReference>
<dbReference type="GO" id="GO:0042575">
    <property type="term" value="C:DNA polymerase complex"/>
    <property type="evidence" value="ECO:0007669"/>
    <property type="project" value="UniProtKB-ARBA"/>
</dbReference>
<dbReference type="SMART" id="SM00343">
    <property type="entry name" value="ZnF_C2HC"/>
    <property type="match status" value="2"/>
</dbReference>
<dbReference type="Pfam" id="PF03564">
    <property type="entry name" value="DUF1759"/>
    <property type="match status" value="1"/>
</dbReference>
<evidence type="ECO:0000313" key="5">
    <source>
        <dbReference type="Proteomes" id="UP000492821"/>
    </source>
</evidence>
<dbReference type="Pfam" id="PF18701">
    <property type="entry name" value="DUF5641"/>
    <property type="match status" value="1"/>
</dbReference>
<accession>A0A7E4V6Q1</accession>
<reference evidence="6" key="2">
    <citation type="submission" date="2020-10" db="UniProtKB">
        <authorList>
            <consortium name="WormBaseParasite"/>
        </authorList>
    </citation>
    <scope>IDENTIFICATION</scope>
</reference>
<dbReference type="InterPro" id="IPR040676">
    <property type="entry name" value="DUF5641"/>
</dbReference>
<evidence type="ECO:0000259" key="4">
    <source>
        <dbReference type="PROSITE" id="PS50994"/>
    </source>
</evidence>
<dbReference type="InterPro" id="IPR005312">
    <property type="entry name" value="DUF1759"/>
</dbReference>
<feature type="domain" description="Integrase catalytic" evidence="4">
    <location>
        <begin position="1470"/>
        <end position="1654"/>
    </location>
</feature>
<dbReference type="Gene3D" id="1.10.340.70">
    <property type="match status" value="1"/>
</dbReference>
<dbReference type="Pfam" id="PF13650">
    <property type="entry name" value="Asp_protease_2"/>
    <property type="match status" value="1"/>
</dbReference>
<dbReference type="PANTHER" id="PTHR47331">
    <property type="entry name" value="PHD-TYPE DOMAIN-CONTAINING PROTEIN"/>
    <property type="match status" value="1"/>
</dbReference>
<dbReference type="InterPro" id="IPR021109">
    <property type="entry name" value="Peptidase_aspartic_dom_sf"/>
</dbReference>
<dbReference type="Gene3D" id="3.30.420.10">
    <property type="entry name" value="Ribonuclease H-like superfamily/Ribonuclease H"/>
    <property type="match status" value="1"/>
</dbReference>
<dbReference type="InterPro" id="IPR012337">
    <property type="entry name" value="RNaseH-like_sf"/>
</dbReference>
<keyword evidence="1" id="KW-0378">Hydrolase</keyword>
<dbReference type="GO" id="GO:0006508">
    <property type="term" value="P:proteolysis"/>
    <property type="evidence" value="ECO:0007669"/>
    <property type="project" value="InterPro"/>
</dbReference>
<dbReference type="GO" id="GO:0003676">
    <property type="term" value="F:nucleic acid binding"/>
    <property type="evidence" value="ECO:0007669"/>
    <property type="project" value="InterPro"/>
</dbReference>
<dbReference type="WBParaSite" id="Pan_g1720.t1">
    <property type="protein sequence ID" value="Pan_g1720.t1"/>
    <property type="gene ID" value="Pan_g1720"/>
</dbReference>
<keyword evidence="5" id="KW-1185">Reference proteome</keyword>
<dbReference type="GO" id="GO:0015074">
    <property type="term" value="P:DNA integration"/>
    <property type="evidence" value="ECO:0007669"/>
    <property type="project" value="InterPro"/>
</dbReference>
<protein>
    <submittedName>
        <fullName evidence="6">CCHC-type domain-containing protein</fullName>
    </submittedName>
</protein>
<feature type="domain" description="Peptidase A2" evidence="3">
    <location>
        <begin position="550"/>
        <end position="646"/>
    </location>
</feature>
<dbReference type="InterPro" id="IPR001995">
    <property type="entry name" value="Peptidase_A2_cat"/>
</dbReference>
<sequence>MSNSGAELTCWIMRVKKNLGSWQAKAYQHLQGELDDTDTLALYDLICHTLEKLRDIAKGEQIRISELDDPAEQDEAIKAWDLRMADAKQLKMQISRIADQLGEADERFSVRTGHSHKTKLSSHSDSNKSQGLSALFDTTQQASPNPLSNVSVGRTSSLKTALEHHPSPVEENVIEKANKIFEKFKDELKSISGTQDSYTTPKTSPNIGKGIESLTLESKLPESCRVESKLPKITIPKFDGTPEKYIEFMQTFTERVHNQKMTSQDKMFYLLQHLTGEAKAAIEGYPVTNENYERCLQILKTEYGSNEEIVFSLLQSLDRIPAPRDQYNSLRDFVNAVCTTLRRLEGLDSHDDEKFVIKKLKSKLPLSWRQEYAKEYKYGLSPSFTEFQRFLRERLQEVRNHGLTTEETTRNPTKDSRKPWNPPLLSAPAPPKPFVKSTTISEVNSLKTPRCFFCNQQGHPCRLCPTVKSREERLKIVGDRCRNCFGTRHKIDECKSQKTCFICNEKHHTSLCNKKRNVTAAAFANETSDHSLLVASVKTNAPQKSVLSEAVALFDTGSNTSFISSQLASRLNLKALTVEPVLINGFGGNTHTEQSRLVKFEIQSEHGPIEILANTIKRIVKDPIEIKSTTGQSSQRNVDILIGLDYFFKFFDVPREVKDDKVVVRSSVGDVILYPKKATKPMKVGLLAINSFSDQERRAWKAEYGDLMPVRTPEDLQTLKFFDDTTTKADRYTVCIPFKDGVEDLPTNFGLARGQLTGTLCRLAKDPDKLDEYDRIINEQVEAGILEPAPYRTDGKVHYLPHHPVFKNESLTTKTRIVINCSAKASPESPSLNDKVHQGPDLLPQLIGIVLRSRTRVFFVSGDVEKAFHQIELEEKDRDYVRILWLRDTDQPLTNENLIAYRFARVLFGLKTSPFLLLAVLRLHLSKSEGNEHVIQNTYVDNIFIFTDDKQFALAEKDRIKAMLASAKMNLRAFFSNDADIEHQFDPSEAYQGDKTKILGIDYDRHEDCFVYCIQLSDSVVQWTPAGIIKAILQFFDPMGFLLPVFVPIKAFIHRVIKSKHPQKKPLKPEDLVEWSKMLRNFFDPTVVRVPRFIGKGVSYELHVFSDASSTFIAAAAYIRVHLPDGAYRSHLLMSKSRVKDDLVPLEDQKIPKLELVGIVLAAELMEKVTIELDIHLTDRYIWTDSQICLAWLNKCPEIPFVARRLPGILKMQCNFGFVQSQFNPADLPTRGCLPSELPNHSHWWHGPAWLSLEKSKWPNPASRVSPAEISVRWVLTANRTQSVAPALPLDPISQKHHAQFIDLSRFSSFTRAVSVTVLVLKATNIFLSLLNRRRPTEVEKKMQDSISAARKLLLKLEQERYSSVLDSCDKVANRNGMYVFVDRYKNAKGVLTSLPVLPKQSRLAELLVLHVHRYLQHAGVTQTLANLRTHAWILKARQLVNDMIKTCPTCRRYLAKPFKLPDFPDHPEERVNPAEAFKFIGLDYFGPLTTRANDKRYGLLLTCLTTRAIHIEFVIDLSVVSFVQAFSCFTSRRRFPKVVYSDNASTFKSASKLFQTVSQFPEDPHALAFFQHHNIVWRFTTERSPWKGGCYERLIGVVKASYKKVVGRQMLNDTELRTVLTILEAAANKRPLTYINTDTLKAVRPCDFIGQSDPDPLLVPNAETDEEAENDPTWMPAGPAGREELLTKLARHNKFIDSIWKEWSHQYLDYLRERQSVAAKNPRSVNPEPPSPGDVVLVYDENKPRQFWQLAIVKEINKSTDGEVRSATITTANGNIKNRPLSHLYLLEMAETSDDAETSA</sequence>
<dbReference type="SUPFAM" id="SSF50630">
    <property type="entry name" value="Acid proteases"/>
    <property type="match status" value="1"/>
</dbReference>
<dbReference type="Pfam" id="PF17921">
    <property type="entry name" value="Integrase_H2C2"/>
    <property type="match status" value="1"/>
</dbReference>
<proteinExistence type="predicted"/>
<dbReference type="PANTHER" id="PTHR47331:SF5">
    <property type="entry name" value="RIBONUCLEASE H"/>
    <property type="match status" value="1"/>
</dbReference>
<dbReference type="InterPro" id="IPR043128">
    <property type="entry name" value="Rev_trsase/Diguanyl_cyclase"/>
</dbReference>
<dbReference type="Gene3D" id="2.40.70.10">
    <property type="entry name" value="Acid Proteases"/>
    <property type="match status" value="1"/>
</dbReference>
<dbReference type="Gene3D" id="3.10.10.10">
    <property type="entry name" value="HIV Type 1 Reverse Transcriptase, subunit A, domain 1"/>
    <property type="match status" value="1"/>
</dbReference>
<dbReference type="InterPro" id="IPR036397">
    <property type="entry name" value="RNaseH_sf"/>
</dbReference>
<organism evidence="5 6">
    <name type="scientific">Panagrellus redivivus</name>
    <name type="common">Microworm</name>
    <dbReference type="NCBI Taxonomy" id="6233"/>
    <lineage>
        <taxon>Eukaryota</taxon>
        <taxon>Metazoa</taxon>
        <taxon>Ecdysozoa</taxon>
        <taxon>Nematoda</taxon>
        <taxon>Chromadorea</taxon>
        <taxon>Rhabditida</taxon>
        <taxon>Tylenchina</taxon>
        <taxon>Panagrolaimomorpha</taxon>
        <taxon>Panagrolaimoidea</taxon>
        <taxon>Panagrolaimidae</taxon>
        <taxon>Panagrellus</taxon>
    </lineage>
</organism>
<dbReference type="SUPFAM" id="SSF53098">
    <property type="entry name" value="Ribonuclease H-like"/>
    <property type="match status" value="1"/>
</dbReference>
<dbReference type="GO" id="GO:0004190">
    <property type="term" value="F:aspartic-type endopeptidase activity"/>
    <property type="evidence" value="ECO:0007669"/>
    <property type="project" value="InterPro"/>
</dbReference>
<dbReference type="Gene3D" id="3.30.70.270">
    <property type="match status" value="1"/>
</dbReference>
<dbReference type="InterPro" id="IPR043502">
    <property type="entry name" value="DNA/RNA_pol_sf"/>
</dbReference>
<dbReference type="InterPro" id="IPR001584">
    <property type="entry name" value="Integrase_cat-core"/>
</dbReference>
<feature type="region of interest" description="Disordered" evidence="2">
    <location>
        <begin position="108"/>
        <end position="167"/>
    </location>
</feature>
<evidence type="ECO:0000256" key="1">
    <source>
        <dbReference type="ARBA" id="ARBA00022801"/>
    </source>
</evidence>
<feature type="region of interest" description="Disordered" evidence="2">
    <location>
        <begin position="401"/>
        <end position="432"/>
    </location>
</feature>